<dbReference type="RefSeq" id="WP_063345110.1">
    <property type="nucleotide sequence ID" value="NZ_AP019799.1"/>
</dbReference>
<dbReference type="EMBL" id="AP019799">
    <property type="protein sequence ID" value="BBL91822.1"/>
    <property type="molecule type" value="Genomic_DNA"/>
</dbReference>
<dbReference type="GO" id="GO:0008270">
    <property type="term" value="F:zinc ion binding"/>
    <property type="evidence" value="ECO:0007669"/>
    <property type="project" value="InterPro"/>
</dbReference>
<dbReference type="Pfam" id="PF01258">
    <property type="entry name" value="zf-dskA_traR"/>
    <property type="match status" value="1"/>
</dbReference>
<proteinExistence type="predicted"/>
<dbReference type="InterPro" id="IPR000962">
    <property type="entry name" value="Znf_DskA_TraR"/>
</dbReference>
<gene>
    <name evidence="1" type="ORF">VroAM7_44750</name>
</gene>
<sequence>MDVIDDAAKTEAQFQQMALDNQRARAKSSGQIASRTHCKECGDPIPEARQEKVAGCQYCTPCQAEREGR</sequence>
<name>A0A510IDH2_9VIBR</name>
<organism evidence="1 2">
    <name type="scientific">Vibrio rotiferianus</name>
    <dbReference type="NCBI Taxonomy" id="190895"/>
    <lineage>
        <taxon>Bacteria</taxon>
        <taxon>Pseudomonadati</taxon>
        <taxon>Pseudomonadota</taxon>
        <taxon>Gammaproteobacteria</taxon>
        <taxon>Vibrionales</taxon>
        <taxon>Vibrionaceae</taxon>
        <taxon>Vibrio</taxon>
    </lineage>
</organism>
<dbReference type="PROSITE" id="PS51128">
    <property type="entry name" value="ZF_DKSA_2"/>
    <property type="match status" value="1"/>
</dbReference>
<protein>
    <submittedName>
        <fullName evidence="1">Conjugal transfer protein TraR</fullName>
    </submittedName>
</protein>
<evidence type="ECO:0000313" key="2">
    <source>
        <dbReference type="Proteomes" id="UP000315115"/>
    </source>
</evidence>
<dbReference type="Proteomes" id="UP000315115">
    <property type="component" value="Chromosome 2"/>
</dbReference>
<dbReference type="AlphaFoldDB" id="A0A510IDH2"/>
<accession>A0A510IDH2</accession>
<evidence type="ECO:0000313" key="1">
    <source>
        <dbReference type="EMBL" id="BBL91822.1"/>
    </source>
</evidence>
<reference evidence="2" key="1">
    <citation type="submission" date="2019-07" db="EMBL/GenBank/DDBJ databases">
        <title>Complete Genome Sequences of Vibrion rotiferianus strain AM7.</title>
        <authorList>
            <person name="Miyazaki K."/>
            <person name="Wiseschart A."/>
            <person name="Pootanakit K."/>
            <person name="Ishimori K."/>
            <person name="Kitahara K."/>
        </authorList>
    </citation>
    <scope>NUCLEOTIDE SEQUENCE [LARGE SCALE GENOMIC DNA]</scope>
    <source>
        <strain evidence="2">AM7</strain>
    </source>
</reference>